<dbReference type="SUPFAM" id="SSF50978">
    <property type="entry name" value="WD40 repeat-like"/>
    <property type="match status" value="1"/>
</dbReference>
<comment type="caution">
    <text evidence="2">The sequence shown here is derived from an EMBL/GenBank/DDBJ whole genome shotgun (WGS) entry which is preliminary data.</text>
</comment>
<gene>
    <name evidence="2" type="ORF">EV44_g2545</name>
</gene>
<proteinExistence type="predicted"/>
<dbReference type="PANTHER" id="PTHR43991:SF12">
    <property type="entry name" value="WD REPEAT PROTEIN (AFU_ORTHOLOGUE AFUA_8G05640)"/>
    <property type="match status" value="1"/>
</dbReference>
<dbReference type="PROSITE" id="PS50294">
    <property type="entry name" value="WD_REPEATS_REGION"/>
    <property type="match status" value="1"/>
</dbReference>
<dbReference type="InterPro" id="IPR001680">
    <property type="entry name" value="WD40_rpt"/>
</dbReference>
<dbReference type="PANTHER" id="PTHR43991">
    <property type="entry name" value="WD REPEAT PROTEIN (AFU_ORTHOLOGUE AFUA_8G05640)-RELATED"/>
    <property type="match status" value="1"/>
</dbReference>
<keyword evidence="1" id="KW-0853">WD repeat</keyword>
<dbReference type="HOGENOM" id="CLU_010671_2_1_1"/>
<dbReference type="InterPro" id="IPR015943">
    <property type="entry name" value="WD40/YVTN_repeat-like_dom_sf"/>
</dbReference>
<evidence type="ECO:0000313" key="3">
    <source>
        <dbReference type="Proteomes" id="UP000030854"/>
    </source>
</evidence>
<dbReference type="SMART" id="SM00320">
    <property type="entry name" value="WD40"/>
    <property type="match status" value="1"/>
</dbReference>
<protein>
    <submittedName>
        <fullName evidence="2">Putative wd domain-containing protein</fullName>
    </submittedName>
</protein>
<reference evidence="2 3" key="1">
    <citation type="journal article" date="2014" name="BMC Genomics">
        <title>Adaptive genomic structural variation in the grape powdery mildew pathogen, Erysiphe necator.</title>
        <authorList>
            <person name="Jones L."/>
            <person name="Riaz S."/>
            <person name="Morales-Cruz A."/>
            <person name="Amrine K.C."/>
            <person name="McGuire B."/>
            <person name="Gubler W.D."/>
            <person name="Walker M.A."/>
            <person name="Cantu D."/>
        </authorList>
    </citation>
    <scope>NUCLEOTIDE SEQUENCE [LARGE SCALE GENOMIC DNA]</scope>
    <source>
        <strain evidence="3">c</strain>
    </source>
</reference>
<dbReference type="Gene3D" id="2.130.10.10">
    <property type="entry name" value="YVTN repeat-like/Quinoprotein amine dehydrogenase"/>
    <property type="match status" value="1"/>
</dbReference>
<organism evidence="2 3">
    <name type="scientific">Uncinula necator</name>
    <name type="common">Grape powdery mildew</name>
    <dbReference type="NCBI Taxonomy" id="52586"/>
    <lineage>
        <taxon>Eukaryota</taxon>
        <taxon>Fungi</taxon>
        <taxon>Dikarya</taxon>
        <taxon>Ascomycota</taxon>
        <taxon>Pezizomycotina</taxon>
        <taxon>Leotiomycetes</taxon>
        <taxon>Erysiphales</taxon>
        <taxon>Erysiphaceae</taxon>
        <taxon>Erysiphe</taxon>
    </lineage>
</organism>
<dbReference type="AlphaFoldDB" id="A0A0B1P528"/>
<dbReference type="EMBL" id="JNVN01001480">
    <property type="protein sequence ID" value="KHJ33368.1"/>
    <property type="molecule type" value="Genomic_DNA"/>
</dbReference>
<evidence type="ECO:0000313" key="2">
    <source>
        <dbReference type="EMBL" id="KHJ33368.1"/>
    </source>
</evidence>
<dbReference type="InterPro" id="IPR036322">
    <property type="entry name" value="WD40_repeat_dom_sf"/>
</dbReference>
<dbReference type="PROSITE" id="PS50082">
    <property type="entry name" value="WD_REPEATS_2"/>
    <property type="match status" value="1"/>
</dbReference>
<accession>A0A0B1P528</accession>
<name>A0A0B1P528_UNCNE</name>
<dbReference type="OrthoDB" id="20669at2759"/>
<feature type="repeat" description="WD" evidence="1">
    <location>
        <begin position="570"/>
        <end position="611"/>
    </location>
</feature>
<dbReference type="Proteomes" id="UP000030854">
    <property type="component" value="Unassembled WGS sequence"/>
</dbReference>
<evidence type="ECO:0000256" key="1">
    <source>
        <dbReference type="PROSITE-ProRule" id="PRU00221"/>
    </source>
</evidence>
<keyword evidence="3" id="KW-1185">Reference proteome</keyword>
<sequence length="762" mass="85386">MNYSFQHPSININNNVISSSLSDEDYFIDSASSAIQEYTESGDIQPLPLSYTQASNPEVDASNTGMMIEEYTGHQIQRDTFNENGNGYRIDQIHNFDDLQELREQEVSTPVDSHNDYQSERGNDTTFFQHSQMIDHYVVTPHLPILPEQRPLVNVLHQSSDSIENVRLNGPTQLGIHHDNQSINSPTSLTRITSNPITSIISSSSTRLNSLSSYISGNVSIPTAQTSSITQNSISNHNLDAPTSSNGTLPANNHTDIGNQDIEFKFDIYNFLHQMRRQSLSTSTNYSSNIPCPSYVGIEALRAFTPKPIQRSDLYGENCDFQGINWREIGVSRSKVKKYRSKHYFQKFGVQKPVYPYPIGESFANNENFFRFRRMDFGHKVQLLHPQLRNLISSPTRDHVFYVGRSKIHHYTPHNAEKTVTASVTLDLTNPMMPSPFSTTPGIHITTIAVGLNLLVAGGFYGEYGLVNLNADKGTDHTQGLITREPGGITNHIQIYSTRSKSSPVVAFASNNSCLRLLDAHNNKLISEQAFEFAINCSSISADKRLRVMVGDTQQILICNAESGEILKTLDGHNTFGNACDWADDGWTVATSGQDQKIKIWDARKWSTVQGICLPVAVIPTQMAGVSKLKFSPIGSGKRILVAAEQVDYLNIIDAERFAIRQSISLFGDITGFDFCNDGQDLYVANSDNTRGGIIEFERSDLASYGRYELDSTIHFKNNISRHQESYDWKSEDETLRDPKAWRTPETLERRCVSLGEEMGHF</sequence>
<dbReference type="STRING" id="52586.A0A0B1P528"/>